<dbReference type="SUPFAM" id="SSF53098">
    <property type="entry name" value="Ribonuclease H-like"/>
    <property type="match status" value="1"/>
</dbReference>
<keyword evidence="4" id="KW-1185">Reference proteome</keyword>
<dbReference type="Proteomes" id="UP001497516">
    <property type="component" value="Chromosome 2"/>
</dbReference>
<gene>
    <name evidence="3" type="ORF">LTRI10_LOCUS13824</name>
</gene>
<reference evidence="3 4" key="1">
    <citation type="submission" date="2024-04" db="EMBL/GenBank/DDBJ databases">
        <authorList>
            <person name="Fracassetti M."/>
        </authorList>
    </citation>
    <scope>NUCLEOTIDE SEQUENCE [LARGE SCALE GENOMIC DNA]</scope>
</reference>
<dbReference type="Pfam" id="PF13966">
    <property type="entry name" value="zf-RVT"/>
    <property type="match status" value="1"/>
</dbReference>
<feature type="domain" description="Reverse transcriptase zinc-binding" evidence="2">
    <location>
        <begin position="85"/>
        <end position="182"/>
    </location>
</feature>
<dbReference type="InterPro" id="IPR044730">
    <property type="entry name" value="RNase_H-like_dom_plant"/>
</dbReference>
<accession>A0AAV2DF42</accession>
<evidence type="ECO:0000313" key="3">
    <source>
        <dbReference type="EMBL" id="CAL1371779.1"/>
    </source>
</evidence>
<dbReference type="GO" id="GO:0004523">
    <property type="term" value="F:RNA-DNA hybrid ribonuclease activity"/>
    <property type="evidence" value="ECO:0007669"/>
    <property type="project" value="InterPro"/>
</dbReference>
<dbReference type="GO" id="GO:0003676">
    <property type="term" value="F:nucleic acid binding"/>
    <property type="evidence" value="ECO:0007669"/>
    <property type="project" value="InterPro"/>
</dbReference>
<dbReference type="Pfam" id="PF13456">
    <property type="entry name" value="RVT_3"/>
    <property type="match status" value="1"/>
</dbReference>
<dbReference type="CDD" id="cd06222">
    <property type="entry name" value="RNase_H_like"/>
    <property type="match status" value="1"/>
</dbReference>
<dbReference type="EMBL" id="OZ034815">
    <property type="protein sequence ID" value="CAL1371779.1"/>
    <property type="molecule type" value="Genomic_DNA"/>
</dbReference>
<feature type="domain" description="RNase H type-1" evidence="1">
    <location>
        <begin position="290"/>
        <end position="385"/>
    </location>
</feature>
<dbReference type="InterPro" id="IPR026960">
    <property type="entry name" value="RVT-Znf"/>
</dbReference>
<evidence type="ECO:0000259" key="1">
    <source>
        <dbReference type="Pfam" id="PF13456"/>
    </source>
</evidence>
<evidence type="ECO:0000313" key="4">
    <source>
        <dbReference type="Proteomes" id="UP001497516"/>
    </source>
</evidence>
<protein>
    <submittedName>
        <fullName evidence="3">Uncharacterized protein</fullName>
    </submittedName>
</protein>
<name>A0AAV2DF42_9ROSI</name>
<dbReference type="InterPro" id="IPR036397">
    <property type="entry name" value="RNaseH_sf"/>
</dbReference>
<dbReference type="Gene3D" id="3.30.420.10">
    <property type="entry name" value="Ribonuclease H-like superfamily/Ribonuclease H"/>
    <property type="match status" value="1"/>
</dbReference>
<sequence length="397" mass="45221">MGSGRTISLEKDPWIPGLPTFKLQPGIRQQLWAFQWIMDDGCEWNLDIIRQSCTTAEVEAIRRIPIGNEDARDDWVWHFERSRIFTVKSAYHVFRESERNRLGTPNPNHPDCTSKAWKWLWSLSLPPKIISFIWRISRNAVATKRNLWSRRCSPSPMCPICDLGDEDVRHCLFQCPHAARVWQANHPSLTLPQDAWPVVMWLLDIHENSPASSIPAVVACLWAIWLARNERVFKGIMPRTAVTTVNAVRDFTFWRTPSQPPSTVDFQAQHRSNHTALSLPPSSSHWEIHCDGSFRSESQVVAYGVIIKNPHGQVVDGCAGTFFCSSAIVAEAKALLTAVRVAASLHYPVSIFSDCKVLIDILHDPRRVGPWQVRAWIQGIRSLLHLYPGLVIFFTPR</sequence>
<dbReference type="InterPro" id="IPR002156">
    <property type="entry name" value="RNaseH_domain"/>
</dbReference>
<dbReference type="PANTHER" id="PTHR47074">
    <property type="entry name" value="BNAC02G40300D PROTEIN"/>
    <property type="match status" value="1"/>
</dbReference>
<dbReference type="InterPro" id="IPR012337">
    <property type="entry name" value="RNaseH-like_sf"/>
</dbReference>
<dbReference type="AlphaFoldDB" id="A0AAV2DF42"/>
<dbReference type="PANTHER" id="PTHR47074:SF11">
    <property type="entry name" value="REVERSE TRANSCRIPTASE-LIKE PROTEIN"/>
    <property type="match status" value="1"/>
</dbReference>
<dbReference type="InterPro" id="IPR052929">
    <property type="entry name" value="RNase_H-like_EbsB-rel"/>
</dbReference>
<proteinExistence type="predicted"/>
<organism evidence="3 4">
    <name type="scientific">Linum trigynum</name>
    <dbReference type="NCBI Taxonomy" id="586398"/>
    <lineage>
        <taxon>Eukaryota</taxon>
        <taxon>Viridiplantae</taxon>
        <taxon>Streptophyta</taxon>
        <taxon>Embryophyta</taxon>
        <taxon>Tracheophyta</taxon>
        <taxon>Spermatophyta</taxon>
        <taxon>Magnoliopsida</taxon>
        <taxon>eudicotyledons</taxon>
        <taxon>Gunneridae</taxon>
        <taxon>Pentapetalae</taxon>
        <taxon>rosids</taxon>
        <taxon>fabids</taxon>
        <taxon>Malpighiales</taxon>
        <taxon>Linaceae</taxon>
        <taxon>Linum</taxon>
    </lineage>
</organism>
<evidence type="ECO:0000259" key="2">
    <source>
        <dbReference type="Pfam" id="PF13966"/>
    </source>
</evidence>